<dbReference type="EMBL" id="JBHSPC010000055">
    <property type="protein sequence ID" value="MFC5672226.1"/>
    <property type="molecule type" value="Genomic_DNA"/>
</dbReference>
<dbReference type="RefSeq" id="WP_381213726.1">
    <property type="nucleotide sequence ID" value="NZ_JBHSPC010000055.1"/>
</dbReference>
<reference evidence="2" key="1">
    <citation type="journal article" date="2019" name="Int. J. Syst. Evol. Microbiol.">
        <title>The Global Catalogue of Microorganisms (GCM) 10K type strain sequencing project: providing services to taxonomists for standard genome sequencing and annotation.</title>
        <authorList>
            <consortium name="The Broad Institute Genomics Platform"/>
            <consortium name="The Broad Institute Genome Sequencing Center for Infectious Disease"/>
            <person name="Wu L."/>
            <person name="Ma J."/>
        </authorList>
    </citation>
    <scope>NUCLEOTIDE SEQUENCE [LARGE SCALE GENOMIC DNA]</scope>
    <source>
        <strain evidence="2">JCM 13852</strain>
    </source>
</reference>
<evidence type="ECO:0000313" key="1">
    <source>
        <dbReference type="EMBL" id="MFC5672226.1"/>
    </source>
</evidence>
<dbReference type="Proteomes" id="UP001596183">
    <property type="component" value="Unassembled WGS sequence"/>
</dbReference>
<gene>
    <name evidence="1" type="ORF">ACFP2V_19525</name>
</gene>
<proteinExistence type="predicted"/>
<accession>A0ABW0XUT1</accession>
<name>A0ABW0XUT1_9ACTN</name>
<comment type="caution">
    <text evidence="1">The sequence shown here is derived from an EMBL/GenBank/DDBJ whole genome shotgun (WGS) entry which is preliminary data.</text>
</comment>
<sequence>MKYGDAHYMAARDAMVAILKGWAREGRTDTYKALSEAVAPEHRVHYHGRMMSLLLADVCRRDSTGPEPMLSALVVNGSSRKPSDQFFELAVTEFHRRDPDWTWEWERDAVFDRYRSPVSL</sequence>
<protein>
    <submittedName>
        <fullName evidence="1">Uncharacterized protein</fullName>
    </submittedName>
</protein>
<organism evidence="1 2">
    <name type="scientific">Streptomyces incanus</name>
    <dbReference type="NCBI Taxonomy" id="887453"/>
    <lineage>
        <taxon>Bacteria</taxon>
        <taxon>Bacillati</taxon>
        <taxon>Actinomycetota</taxon>
        <taxon>Actinomycetes</taxon>
        <taxon>Kitasatosporales</taxon>
        <taxon>Streptomycetaceae</taxon>
        <taxon>Streptomyces</taxon>
    </lineage>
</organism>
<keyword evidence="2" id="KW-1185">Reference proteome</keyword>
<evidence type="ECO:0000313" key="2">
    <source>
        <dbReference type="Proteomes" id="UP001596183"/>
    </source>
</evidence>